<dbReference type="Pfam" id="PF12796">
    <property type="entry name" value="Ank_2"/>
    <property type="match status" value="1"/>
</dbReference>
<dbReference type="EMBL" id="JAGKSP010000011">
    <property type="protein sequence ID" value="MBP3965567.1"/>
    <property type="molecule type" value="Genomic_DNA"/>
</dbReference>
<evidence type="ECO:0000313" key="4">
    <source>
        <dbReference type="EMBL" id="MBP3965567.1"/>
    </source>
</evidence>
<sequence>MKTLEKLIFACIALLLLGAGMSHTTVSAAAGTTVKEFPYTLSINGKKVDFAASSQPLIMNGTALVPFRPIFEQLGLTITWKSAEKRIIGESNQLDLAMTLGSKKATVNGKIMDMPAAPSSINGTTYVPLRFIGEASGGELQLYGAEGGHNAWFLSKKQLDLFHAVAGEDMSAVEKLLQQGADPTIGVGPLGPTVAAFAPFNSDNVEMLALFLKYGMDINYAEPFIGTTILHNAVSDGRYNMVKFLLENGADPTLQSRLGTPLEIAQRGSMALSDDFTITYNVDDAMITLLTSYIENYETK</sequence>
<dbReference type="PROSITE" id="PS50297">
    <property type="entry name" value="ANK_REP_REGION"/>
    <property type="match status" value="1"/>
</dbReference>
<dbReference type="InterPro" id="IPR012854">
    <property type="entry name" value="Cu_amine_oxidase-like_N"/>
</dbReference>
<dbReference type="Gene3D" id="1.25.40.20">
    <property type="entry name" value="Ankyrin repeat-containing domain"/>
    <property type="match status" value="1"/>
</dbReference>
<dbReference type="RefSeq" id="WP_210662096.1">
    <property type="nucleotide sequence ID" value="NZ_JAGKSP010000011.1"/>
</dbReference>
<dbReference type="PANTHER" id="PTHR46427:SF1">
    <property type="entry name" value="ANKYRIN REPEAT AND LEM DOMAIN-CONTAINING PROTEIN 1"/>
    <property type="match status" value="1"/>
</dbReference>
<dbReference type="InterPro" id="IPR036582">
    <property type="entry name" value="Mao_N_sf"/>
</dbReference>
<keyword evidence="5" id="KW-1185">Reference proteome</keyword>
<organism evidence="4 5">
    <name type="scientific">Paenibacillus lignilyticus</name>
    <dbReference type="NCBI Taxonomy" id="1172615"/>
    <lineage>
        <taxon>Bacteria</taxon>
        <taxon>Bacillati</taxon>
        <taxon>Bacillota</taxon>
        <taxon>Bacilli</taxon>
        <taxon>Bacillales</taxon>
        <taxon>Paenibacillaceae</taxon>
        <taxon>Paenibacillus</taxon>
    </lineage>
</organism>
<feature type="signal peptide" evidence="2">
    <location>
        <begin position="1"/>
        <end position="28"/>
    </location>
</feature>
<name>A0ABS5CI58_9BACL</name>
<comment type="caution">
    <text evidence="4">The sequence shown here is derived from an EMBL/GenBank/DDBJ whole genome shotgun (WGS) entry which is preliminary data.</text>
</comment>
<feature type="domain" description="Copper amine oxidase-like N-terminal" evidence="3">
    <location>
        <begin position="43"/>
        <end position="141"/>
    </location>
</feature>
<accession>A0ABS5CI58</accession>
<dbReference type="Proteomes" id="UP000673394">
    <property type="component" value="Unassembled WGS sequence"/>
</dbReference>
<protein>
    <submittedName>
        <fullName evidence="4">Ankyrin repeat domain-containing protein</fullName>
    </submittedName>
</protein>
<dbReference type="InterPro" id="IPR036770">
    <property type="entry name" value="Ankyrin_rpt-contain_sf"/>
</dbReference>
<dbReference type="Pfam" id="PF07833">
    <property type="entry name" value="Cu_amine_oxidN1"/>
    <property type="match status" value="1"/>
</dbReference>
<dbReference type="InterPro" id="IPR002110">
    <property type="entry name" value="Ankyrin_rpt"/>
</dbReference>
<evidence type="ECO:0000313" key="5">
    <source>
        <dbReference type="Proteomes" id="UP000673394"/>
    </source>
</evidence>
<dbReference type="SUPFAM" id="SSF55383">
    <property type="entry name" value="Copper amine oxidase, domain N"/>
    <property type="match status" value="1"/>
</dbReference>
<dbReference type="PANTHER" id="PTHR46427">
    <property type="entry name" value="ANKYRIN REPEAT AND LEM DOMAIN-CONTAINING PROTEIN 1"/>
    <property type="match status" value="1"/>
</dbReference>
<dbReference type="SMART" id="SM00248">
    <property type="entry name" value="ANK"/>
    <property type="match status" value="3"/>
</dbReference>
<dbReference type="SUPFAM" id="SSF48403">
    <property type="entry name" value="Ankyrin repeat"/>
    <property type="match status" value="1"/>
</dbReference>
<dbReference type="Gene3D" id="3.30.457.10">
    <property type="entry name" value="Copper amine oxidase-like, N-terminal domain"/>
    <property type="match status" value="1"/>
</dbReference>
<evidence type="ECO:0000256" key="1">
    <source>
        <dbReference type="PROSITE-ProRule" id="PRU00023"/>
    </source>
</evidence>
<reference evidence="4 5" key="1">
    <citation type="submission" date="2021-04" db="EMBL/GenBank/DDBJ databases">
        <title>Paenibacillus sp. DLE-14 whole genome sequence.</title>
        <authorList>
            <person name="Ham Y.J."/>
        </authorList>
    </citation>
    <scope>NUCLEOTIDE SEQUENCE [LARGE SCALE GENOMIC DNA]</scope>
    <source>
        <strain evidence="4 5">DLE-14</strain>
    </source>
</reference>
<dbReference type="PROSITE" id="PS50088">
    <property type="entry name" value="ANK_REPEAT"/>
    <property type="match status" value="1"/>
</dbReference>
<evidence type="ECO:0000256" key="2">
    <source>
        <dbReference type="SAM" id="SignalP"/>
    </source>
</evidence>
<feature type="chain" id="PRO_5046228853" evidence="2">
    <location>
        <begin position="29"/>
        <end position="300"/>
    </location>
</feature>
<keyword evidence="2" id="KW-0732">Signal</keyword>
<keyword evidence="1" id="KW-0040">ANK repeat</keyword>
<evidence type="ECO:0000259" key="3">
    <source>
        <dbReference type="Pfam" id="PF07833"/>
    </source>
</evidence>
<dbReference type="InterPro" id="IPR034998">
    <property type="entry name" value="ANKLE1"/>
</dbReference>
<gene>
    <name evidence="4" type="ORF">I8J30_22900</name>
</gene>
<proteinExistence type="predicted"/>
<feature type="repeat" description="ANK" evidence="1">
    <location>
        <begin position="225"/>
        <end position="257"/>
    </location>
</feature>